<dbReference type="Gene3D" id="3.30.420.10">
    <property type="entry name" value="Ribonuclease H-like superfamily/Ribonuclease H"/>
    <property type="match status" value="2"/>
</dbReference>
<feature type="compositionally biased region" description="Basic and acidic residues" evidence="2">
    <location>
        <begin position="1466"/>
        <end position="1486"/>
    </location>
</feature>
<dbReference type="InterPro" id="IPR039537">
    <property type="entry name" value="Retrotran_Ty1/copia-like"/>
</dbReference>
<feature type="region of interest" description="Disordered" evidence="2">
    <location>
        <begin position="850"/>
        <end position="883"/>
    </location>
</feature>
<dbReference type="EMBL" id="BQNB010018667">
    <property type="protein sequence ID" value="GJT76932.1"/>
    <property type="molecule type" value="Genomic_DNA"/>
</dbReference>
<gene>
    <name evidence="4" type="ORF">Tco_1043657</name>
</gene>
<dbReference type="PANTHER" id="PTHR42648">
    <property type="entry name" value="TRANSPOSASE, PUTATIVE-RELATED"/>
    <property type="match status" value="1"/>
</dbReference>
<evidence type="ECO:0000259" key="3">
    <source>
        <dbReference type="PROSITE" id="PS50994"/>
    </source>
</evidence>
<dbReference type="InterPro" id="IPR001584">
    <property type="entry name" value="Integrase_cat-core"/>
</dbReference>
<keyword evidence="5" id="KW-1185">Reference proteome</keyword>
<evidence type="ECO:0000256" key="2">
    <source>
        <dbReference type="SAM" id="MobiDB-lite"/>
    </source>
</evidence>
<feature type="compositionally biased region" description="Low complexity" evidence="2">
    <location>
        <begin position="1514"/>
        <end position="1527"/>
    </location>
</feature>
<feature type="domain" description="Integrase catalytic" evidence="3">
    <location>
        <begin position="1135"/>
        <end position="1301"/>
    </location>
</feature>
<sequence length="1697" mass="191110">MTDNRELFSTYKAYNGGNVIFGSNLRVNIIGKGTISNDSLKIDNVEHVDNLGFNLLSIGQICDNKCRVTFSEHDSEITKDGKVIGGGIRKKGLYVMKLGNKLKDQICLTTIDENSTLWHRRLRYTNMRLIQSLVSKELVRNLPKLKFDQHFCDACTMGKQAHTSYKAKNVVSTTRCLELLHMDLFGPSAVRSYEGNRYTLVIVDDYSRYTWTRFLKDKTEDFDQFEIFIRKIQNQLGCSIASIRTDHGREFDNEVQFREFCNTNGITHNFLAPRTPQSNGVVERKNKTLQEMSRTMLNEQSLPQKFWCNAVDTSTYILNRILIRAILGKTPYELLRGYSQNSKAYIILNKHTRKVEESLNVTFDETPPPSKTSPLVDDDLDEEEAIKVTEKKNLENDIVDETLEIDEIASMSNESRKPSIAKMYVVPAGRVVVPTGKINTLLFSKGIKGKNNLAIQSMPELIRADFHYKDYAREYMECSQSYLSKSWKEELIFDKKESARLQYGERRSEVTRSSKATCQRMPGQRHAVRVYGVITPKEFGNDCWLLITEGCTLEKVLPKDNPLAHRADTKKTRNYRCLCWEKFCSHGVTTKVAVTALLVVIRGWDDSAFSVFTTNSKEVEGRPLFNRFAKADSMKAVPPPLSGDYTPLSDHIDLDESQMSYGTKSSTSGDSNSVSNDFVSCDNSDKSSEVNTNDFASSDSSVKSSEPKSNDSTSCASTSSVSTSESEAEIESNVGTPIQEPIIVQDLPSFSCNSSDKNENTSRTSCNKNGYFNKKAGHFRKNASSVSKLCFVCGRSTHLIKGCDFYEKQMANKTVGNEVGPVHSRNNVNHQNQFVPQAVLLRTSKVNIPPARPQPVPIGKPKVPTPVPTGRQNRPFPVPTDRGYSPSITSGWWKSTARPMPHLNRPTSSYFQTYTQYVPQMYYNHMKYSRENPYSDAEDEGIFDSGCSRSMTGNMERLDDFQEFQGGKVTFGGGEGRITGKGTIRTPTLDFENVYYVKELQQFNLFSISQICDKKNRVLFTDTDCLVLSKDFMLPDESMVVLRVPRKHNLYTINLNNLSPRGNLACLVAKASVDESVKWHRRMGHVNYKNMNRLVKGNLVRGLPPKLFKNDHTCVACCKGKQHKASYKAITAVSSISEPLQLLHMDLFGPTSIRSIDHKYYCLVITDDYSRFCWVFFLEHKDETYPILKDFINLVENQLNKKVKAIRCDNGTEFKNAHIIELCGSKGIKRDYSNAKTPQQNGVAERKNRTLIEAARTMLADSKLPTMFWTEAVRTACYVLNRVLVTSPHNKTPYALLTGNIPSVSHFKPFGCHVTILNTSDHLGKFDGKADEGYIVGYSASNRAYRVYNVPNKRVEETMNLRYLEEKPNVQGLGHEWYFDLDYLTDTLGYKRDKANQSAGTQEASTNPAGTQDADSDSECDEQVIIVPSYPSHSIQEAEPKDTSGDEVDDSPLDSAEEIFQQELARLKGQEQRSTFDAKDAEELQKRASPKTVPTGSIPVPSVDTTISLGDVSVPTGGVPVPTGRPTDSFFDDEPTTRFPSPSDLGNNEPTPGIFSSSSYDDEFGADLNNLASTVEVSHVATKRINTIHPQYLIIGDHTSALQTRSKVNKTTTGESAFISYIHDQQRDNHTDFQHCLFACFLSQVEPRSVAQALEDPSWVDAMYEEMQQFKFQNVWVLVDLPEGKYAMLINIVIQVD</sequence>
<dbReference type="PANTHER" id="PTHR42648:SF32">
    <property type="entry name" value="RIBONUCLEASE H-LIKE DOMAIN, GAG-PRE-INTEGRASE DOMAIN PROTEIN-RELATED"/>
    <property type="match status" value="1"/>
</dbReference>
<reference evidence="4" key="1">
    <citation type="journal article" date="2022" name="Int. J. Mol. Sci.">
        <title>Draft Genome of Tanacetum Coccineum: Genomic Comparison of Closely Related Tanacetum-Family Plants.</title>
        <authorList>
            <person name="Yamashiro T."/>
            <person name="Shiraishi A."/>
            <person name="Nakayama K."/>
            <person name="Satake H."/>
        </authorList>
    </citation>
    <scope>NUCLEOTIDE SEQUENCE</scope>
</reference>
<dbReference type="InterPro" id="IPR036397">
    <property type="entry name" value="RNaseH_sf"/>
</dbReference>
<protein>
    <submittedName>
        <fullName evidence="4">Ribonuclease H-like domain-containing protein</fullName>
    </submittedName>
</protein>
<feature type="compositionally biased region" description="Low complexity" evidence="2">
    <location>
        <begin position="710"/>
        <end position="725"/>
    </location>
</feature>
<keyword evidence="1" id="KW-0645">Protease</keyword>
<feature type="domain" description="Integrase catalytic" evidence="3">
    <location>
        <begin position="171"/>
        <end position="339"/>
    </location>
</feature>
<feature type="compositionally biased region" description="Pro residues" evidence="2">
    <location>
        <begin position="850"/>
        <end position="867"/>
    </location>
</feature>
<organism evidence="4 5">
    <name type="scientific">Tanacetum coccineum</name>
    <dbReference type="NCBI Taxonomy" id="301880"/>
    <lineage>
        <taxon>Eukaryota</taxon>
        <taxon>Viridiplantae</taxon>
        <taxon>Streptophyta</taxon>
        <taxon>Embryophyta</taxon>
        <taxon>Tracheophyta</taxon>
        <taxon>Spermatophyta</taxon>
        <taxon>Magnoliopsida</taxon>
        <taxon>eudicotyledons</taxon>
        <taxon>Gunneridae</taxon>
        <taxon>Pentapetalae</taxon>
        <taxon>asterids</taxon>
        <taxon>campanulids</taxon>
        <taxon>Asterales</taxon>
        <taxon>Asteraceae</taxon>
        <taxon>Asteroideae</taxon>
        <taxon>Anthemideae</taxon>
        <taxon>Anthemidinae</taxon>
        <taxon>Tanacetum</taxon>
    </lineage>
</organism>
<dbReference type="InterPro" id="IPR012337">
    <property type="entry name" value="RNaseH-like_sf"/>
</dbReference>
<dbReference type="InterPro" id="IPR054722">
    <property type="entry name" value="PolX-like_BBD"/>
</dbReference>
<dbReference type="PROSITE" id="PS50994">
    <property type="entry name" value="INTEGRASE"/>
    <property type="match status" value="2"/>
</dbReference>
<dbReference type="Pfam" id="PF25597">
    <property type="entry name" value="SH3_retrovirus"/>
    <property type="match status" value="2"/>
</dbReference>
<dbReference type="Pfam" id="PF13976">
    <property type="entry name" value="gag_pre-integrs"/>
    <property type="match status" value="2"/>
</dbReference>
<evidence type="ECO:0000256" key="1">
    <source>
        <dbReference type="ARBA" id="ARBA00022670"/>
    </source>
</evidence>
<dbReference type="SUPFAM" id="SSF53098">
    <property type="entry name" value="Ribonuclease H-like"/>
    <property type="match status" value="2"/>
</dbReference>
<dbReference type="Pfam" id="PF00665">
    <property type="entry name" value="rve"/>
    <property type="match status" value="2"/>
</dbReference>
<comment type="caution">
    <text evidence="4">The sequence shown here is derived from an EMBL/GenBank/DDBJ whole genome shotgun (WGS) entry which is preliminary data.</text>
</comment>
<dbReference type="Proteomes" id="UP001151760">
    <property type="component" value="Unassembled WGS sequence"/>
</dbReference>
<name>A0ABQ5GPP5_9ASTR</name>
<feature type="region of interest" description="Disordered" evidence="2">
    <location>
        <begin position="749"/>
        <end position="768"/>
    </location>
</feature>
<feature type="compositionally biased region" description="Polar residues" evidence="2">
    <location>
        <begin position="1538"/>
        <end position="1556"/>
    </location>
</feature>
<accession>A0ABQ5GPP5</accession>
<keyword evidence="1" id="KW-0378">Hydrolase</keyword>
<proteinExistence type="predicted"/>
<dbReference type="InterPro" id="IPR057670">
    <property type="entry name" value="SH3_retrovirus"/>
</dbReference>
<evidence type="ECO:0000313" key="5">
    <source>
        <dbReference type="Proteomes" id="UP001151760"/>
    </source>
</evidence>
<dbReference type="Pfam" id="PF22936">
    <property type="entry name" value="Pol_BBD"/>
    <property type="match status" value="2"/>
</dbReference>
<feature type="region of interest" description="Disordered" evidence="2">
    <location>
        <begin position="1395"/>
        <end position="1452"/>
    </location>
</feature>
<feature type="compositionally biased region" description="Polar residues" evidence="2">
    <location>
        <begin position="1396"/>
        <end position="1410"/>
    </location>
</feature>
<feature type="compositionally biased region" description="Low complexity" evidence="2">
    <location>
        <begin position="662"/>
        <end position="677"/>
    </location>
</feature>
<feature type="region of interest" description="Disordered" evidence="2">
    <location>
        <begin position="1466"/>
        <end position="1556"/>
    </location>
</feature>
<dbReference type="InterPro" id="IPR025724">
    <property type="entry name" value="GAG-pre-integrase_dom"/>
</dbReference>
<reference evidence="4" key="2">
    <citation type="submission" date="2022-01" db="EMBL/GenBank/DDBJ databases">
        <authorList>
            <person name="Yamashiro T."/>
            <person name="Shiraishi A."/>
            <person name="Satake H."/>
            <person name="Nakayama K."/>
        </authorList>
    </citation>
    <scope>NUCLEOTIDE SEQUENCE</scope>
</reference>
<feature type="region of interest" description="Disordered" evidence="2">
    <location>
        <begin position="659"/>
        <end position="739"/>
    </location>
</feature>
<evidence type="ECO:0000313" key="4">
    <source>
        <dbReference type="EMBL" id="GJT76932.1"/>
    </source>
</evidence>